<dbReference type="Proteomes" id="UP000177043">
    <property type="component" value="Unassembled WGS sequence"/>
</dbReference>
<dbReference type="Pfam" id="PF08459">
    <property type="entry name" value="UvrC_RNaseH_dom"/>
    <property type="match status" value="1"/>
</dbReference>
<dbReference type="SUPFAM" id="SSF82771">
    <property type="entry name" value="GIY-YIG endonuclease"/>
    <property type="match status" value="1"/>
</dbReference>
<dbReference type="PROSITE" id="PS50164">
    <property type="entry name" value="GIY_YIG"/>
    <property type="match status" value="1"/>
</dbReference>
<dbReference type="Gene3D" id="4.10.860.10">
    <property type="entry name" value="UVR domain"/>
    <property type="match status" value="1"/>
</dbReference>
<dbReference type="GO" id="GO:0006289">
    <property type="term" value="P:nucleotide-excision repair"/>
    <property type="evidence" value="ECO:0007669"/>
    <property type="project" value="InterPro"/>
</dbReference>
<feature type="domain" description="UvrC family homology region profile" evidence="3">
    <location>
        <begin position="217"/>
        <end position="342"/>
    </location>
</feature>
<evidence type="ECO:0000259" key="1">
    <source>
        <dbReference type="PROSITE" id="PS50151"/>
    </source>
</evidence>
<comment type="caution">
    <text evidence="4">The sequence shown here is derived from an EMBL/GenBank/DDBJ whole genome shotgun (WGS) entry which is preliminary data.</text>
</comment>
<dbReference type="CDD" id="cd10434">
    <property type="entry name" value="GIY-YIG_UvrC_Cho"/>
    <property type="match status" value="1"/>
</dbReference>
<evidence type="ECO:0000259" key="2">
    <source>
        <dbReference type="PROSITE" id="PS50164"/>
    </source>
</evidence>
<dbReference type="PROSITE" id="PS50165">
    <property type="entry name" value="UVRC"/>
    <property type="match status" value="1"/>
</dbReference>
<feature type="domain" description="GIY-YIG" evidence="2">
    <location>
        <begin position="13"/>
        <end position="93"/>
    </location>
</feature>
<dbReference type="GO" id="GO:0009380">
    <property type="term" value="C:excinuclease repair complex"/>
    <property type="evidence" value="ECO:0007669"/>
    <property type="project" value="TreeGrafter"/>
</dbReference>
<dbReference type="InterPro" id="IPR035901">
    <property type="entry name" value="GIY-YIG_endonuc_sf"/>
</dbReference>
<dbReference type="InterPro" id="IPR047296">
    <property type="entry name" value="GIY-YIG_UvrC_Cho"/>
</dbReference>
<dbReference type="InterPro" id="IPR001943">
    <property type="entry name" value="UVR_dom"/>
</dbReference>
<evidence type="ECO:0000313" key="4">
    <source>
        <dbReference type="EMBL" id="OHA58596.1"/>
    </source>
</evidence>
<accession>A0A1G2QDE8</accession>
<evidence type="ECO:0000259" key="3">
    <source>
        <dbReference type="PROSITE" id="PS50165"/>
    </source>
</evidence>
<dbReference type="InterPro" id="IPR038476">
    <property type="entry name" value="UvrC_RNase_H_dom_sf"/>
</dbReference>
<reference evidence="4 5" key="1">
    <citation type="journal article" date="2016" name="Nat. Commun.">
        <title>Thousands of microbial genomes shed light on interconnected biogeochemical processes in an aquifer system.</title>
        <authorList>
            <person name="Anantharaman K."/>
            <person name="Brown C.T."/>
            <person name="Hug L.A."/>
            <person name="Sharon I."/>
            <person name="Castelle C.J."/>
            <person name="Probst A.J."/>
            <person name="Thomas B.C."/>
            <person name="Singh A."/>
            <person name="Wilkins M.J."/>
            <person name="Karaoz U."/>
            <person name="Brodie E.L."/>
            <person name="Williams K.H."/>
            <person name="Hubbard S.S."/>
            <person name="Banfield J.F."/>
        </authorList>
    </citation>
    <scope>NUCLEOTIDE SEQUENCE [LARGE SCALE GENOMIC DNA]</scope>
</reference>
<dbReference type="InterPro" id="IPR000305">
    <property type="entry name" value="GIY-YIG_endonuc"/>
</dbReference>
<dbReference type="EMBL" id="MHTJ01000003">
    <property type="protein sequence ID" value="OHA58596.1"/>
    <property type="molecule type" value="Genomic_DNA"/>
</dbReference>
<dbReference type="PANTHER" id="PTHR30562:SF1">
    <property type="entry name" value="UVRABC SYSTEM PROTEIN C"/>
    <property type="match status" value="1"/>
</dbReference>
<dbReference type="GO" id="GO:0009381">
    <property type="term" value="F:excinuclease ABC activity"/>
    <property type="evidence" value="ECO:0007669"/>
    <property type="project" value="InterPro"/>
</dbReference>
<dbReference type="InterPro" id="IPR001162">
    <property type="entry name" value="UvrC_RNase_H_dom"/>
</dbReference>
<dbReference type="STRING" id="1802438.A2571_02390"/>
<dbReference type="Gene3D" id="3.30.420.340">
    <property type="entry name" value="UvrC, RNAse H endonuclease domain"/>
    <property type="match status" value="1"/>
</dbReference>
<gene>
    <name evidence="4" type="ORF">A2571_02390</name>
</gene>
<dbReference type="SMART" id="SM00465">
    <property type="entry name" value="GIYc"/>
    <property type="match status" value="1"/>
</dbReference>
<sequence>MILADLKQFNLPDEPGVYFFKRGKKTTYIGKATSLRDRVRSYFSCDLATTRGVAILNMVAESDGLEFKTTNSVLEALILEAALIRNLKPKYNTLQKDDKSYWYVVVTKEKWPRVLMVREKDLATAIEPENIKQYFGPFPNASELKEALKIIRKIIPWRDKCEPEIGKPCFNAQLGLCPGVCAGTISHRDYLKNIRHFTLFFSGKTEVLIKALEKEMAGEAKKKNFEQAGKIRNQIFALTHINDMAMIKENRQTRGVRIEAYDIAHLAGKETIGVMTVILGGTPEKGAYRKFIIKGAGSKVVNDTLNLKELLERRLAHSEWPLPVLFVIDGGKAQLNVAKKVLAEAGYQIPVVAVTKDEHHRPKEIIGDNISARDFETDILLANAEAHRFAIAFHRRRLGRLYRS</sequence>
<dbReference type="Gene3D" id="3.40.1440.10">
    <property type="entry name" value="GIY-YIG endonuclease"/>
    <property type="match status" value="1"/>
</dbReference>
<dbReference type="PROSITE" id="PS50151">
    <property type="entry name" value="UVR"/>
    <property type="match status" value="1"/>
</dbReference>
<name>A0A1G2QDE8_9BACT</name>
<dbReference type="InterPro" id="IPR050066">
    <property type="entry name" value="UvrABC_protein_C"/>
</dbReference>
<dbReference type="AlphaFoldDB" id="A0A1G2QDE8"/>
<organism evidence="4 5">
    <name type="scientific">Candidatus Vogelbacteria bacterium RIFOXYD1_FULL_44_32</name>
    <dbReference type="NCBI Taxonomy" id="1802438"/>
    <lineage>
        <taxon>Bacteria</taxon>
        <taxon>Candidatus Vogeliibacteriota</taxon>
    </lineage>
</organism>
<dbReference type="SUPFAM" id="SSF46600">
    <property type="entry name" value="C-terminal UvrC-binding domain of UvrB"/>
    <property type="match status" value="1"/>
</dbReference>
<evidence type="ECO:0000313" key="5">
    <source>
        <dbReference type="Proteomes" id="UP000177043"/>
    </source>
</evidence>
<proteinExistence type="predicted"/>
<evidence type="ECO:0008006" key="6">
    <source>
        <dbReference type="Google" id="ProtNLM"/>
    </source>
</evidence>
<dbReference type="PANTHER" id="PTHR30562">
    <property type="entry name" value="UVRC/OXIDOREDUCTASE"/>
    <property type="match status" value="1"/>
</dbReference>
<protein>
    <recommendedName>
        <fullName evidence="6">Excinuclease ABC subunit C</fullName>
    </recommendedName>
</protein>
<dbReference type="InterPro" id="IPR036876">
    <property type="entry name" value="UVR_dom_sf"/>
</dbReference>
<feature type="domain" description="UVR" evidence="1">
    <location>
        <begin position="206"/>
        <end position="241"/>
    </location>
</feature>